<sequence length="114" mass="12996">LYVYLYIHITNDTLYRTRDTLILKRKETCMAFFVFLVFFFDLGPVCPSSRTLKRGEPCPAAVHIVAYSNGFPCQTNTENSTSLFTFAWNVSVLTLEHTVSTNTGEKKKKVTTTQ</sequence>
<dbReference type="EMBL" id="GFAC01007198">
    <property type="protein sequence ID" value="JAT91990.1"/>
    <property type="molecule type" value="mRNA"/>
</dbReference>
<reference evidence="1" key="1">
    <citation type="journal article" date="2017" name="Front. Cell. Infect. Microbiol.">
        <title>The Distinct Transcriptional Response of the Midgut of Amblyomma sculptum and Amblyomma aureolatum Ticks to Rickettsia rickettsii Correlates to Their Differences in Susceptibility to Infection.</title>
        <authorList>
            <person name="Martins L.A."/>
            <person name="Galletti M.F.B.M."/>
            <person name="Ribeiro J.M."/>
            <person name="Fujita A."/>
            <person name="Costa F.B."/>
            <person name="Labruna M.B."/>
            <person name="Daffre S."/>
            <person name="Fogaca A.C."/>
        </authorList>
    </citation>
    <scope>NUCLEOTIDE SEQUENCE</scope>
</reference>
<organism evidence="1">
    <name type="scientific">Amblyomma aureolatum</name>
    <dbReference type="NCBI Taxonomy" id="187763"/>
    <lineage>
        <taxon>Eukaryota</taxon>
        <taxon>Metazoa</taxon>
        <taxon>Ecdysozoa</taxon>
        <taxon>Arthropoda</taxon>
        <taxon>Chelicerata</taxon>
        <taxon>Arachnida</taxon>
        <taxon>Acari</taxon>
        <taxon>Parasitiformes</taxon>
        <taxon>Ixodida</taxon>
        <taxon>Ixodoidea</taxon>
        <taxon>Ixodidae</taxon>
        <taxon>Amblyomminae</taxon>
        <taxon>Amblyomma</taxon>
    </lineage>
</organism>
<evidence type="ECO:0000313" key="1">
    <source>
        <dbReference type="EMBL" id="JAT91990.1"/>
    </source>
</evidence>
<dbReference type="AlphaFoldDB" id="A0A1E1WY81"/>
<accession>A0A1E1WY81</accession>
<name>A0A1E1WY81_9ACAR</name>
<protein>
    <submittedName>
        <fullName evidence="1">Uncharacterized protein</fullName>
    </submittedName>
</protein>
<proteinExistence type="evidence at transcript level"/>
<feature type="non-terminal residue" evidence="1">
    <location>
        <position position="1"/>
    </location>
</feature>